<organism evidence="1 2">
    <name type="scientific">Congzhengia minquanensis</name>
    <dbReference type="NCBI Taxonomy" id="2763657"/>
    <lineage>
        <taxon>Bacteria</taxon>
        <taxon>Bacillati</taxon>
        <taxon>Bacillota</taxon>
        <taxon>Clostridia</taxon>
        <taxon>Eubacteriales</taxon>
        <taxon>Oscillospiraceae</taxon>
        <taxon>Congzhengia</taxon>
    </lineage>
</organism>
<dbReference type="Pfam" id="PF14903">
    <property type="entry name" value="WG_beta_rep"/>
    <property type="match status" value="4"/>
</dbReference>
<dbReference type="EMBL" id="JACRSU010000015">
    <property type="protein sequence ID" value="MBC8541923.1"/>
    <property type="molecule type" value="Genomic_DNA"/>
</dbReference>
<dbReference type="Proteomes" id="UP000611762">
    <property type="component" value="Unassembled WGS sequence"/>
</dbReference>
<keyword evidence="2" id="KW-1185">Reference proteome</keyword>
<dbReference type="PANTHER" id="PTHR37841">
    <property type="entry name" value="GLR2918 PROTEIN"/>
    <property type="match status" value="1"/>
</dbReference>
<evidence type="ECO:0000313" key="2">
    <source>
        <dbReference type="Proteomes" id="UP000611762"/>
    </source>
</evidence>
<proteinExistence type="predicted"/>
<gene>
    <name evidence="1" type="ORF">H8698_13200</name>
</gene>
<name>A0A926HZY1_9FIRM</name>
<dbReference type="InterPro" id="IPR032774">
    <property type="entry name" value="WG_beta_rep"/>
</dbReference>
<reference evidence="1" key="1">
    <citation type="submission" date="2020-08" db="EMBL/GenBank/DDBJ databases">
        <title>Genome public.</title>
        <authorList>
            <person name="Liu C."/>
            <person name="Sun Q."/>
        </authorList>
    </citation>
    <scope>NUCLEOTIDE SEQUENCE</scope>
    <source>
        <strain evidence="1">H8</strain>
    </source>
</reference>
<evidence type="ECO:0000313" key="1">
    <source>
        <dbReference type="EMBL" id="MBC8541923.1"/>
    </source>
</evidence>
<accession>A0A926HZY1</accession>
<sequence length="275" mass="31367">MKKVILFGSLIFVFASLTVYGQFLKQYTAFEANYKIEIDGVERNFYHPIVSIDDKAYVALTDFASWTGRTTTWLPEQNKIRVIERNEDVSKLLIPYRDNVTKKEGFKDCDGNIVIEPNFYEAFPFSEGYAVVAKFDKNTLKTTYGYINDKGEVVIPCIYDFAGDFDNGIAIVGAKDQNCPNNLLQYYLKKDGNFLFNKGFSQAHRFSEGYACVVTSGLGSLEHPLKWSFIDMNGEFATNFEFDDEACFENGYADVILNGVEGYIDSQFNFYEGKR</sequence>
<dbReference type="PANTHER" id="PTHR37841:SF1">
    <property type="entry name" value="DUF3298 DOMAIN-CONTAINING PROTEIN"/>
    <property type="match status" value="1"/>
</dbReference>
<dbReference type="AlphaFoldDB" id="A0A926HZY1"/>
<protein>
    <submittedName>
        <fullName evidence="1">WG repeat-containing protein</fullName>
    </submittedName>
</protein>
<comment type="caution">
    <text evidence="1">The sequence shown here is derived from an EMBL/GenBank/DDBJ whole genome shotgun (WGS) entry which is preliminary data.</text>
</comment>
<dbReference type="RefSeq" id="WP_249313899.1">
    <property type="nucleotide sequence ID" value="NZ_JACRSU010000015.1"/>
</dbReference>